<proteinExistence type="predicted"/>
<protein>
    <submittedName>
        <fullName evidence="1">Uncharacterized protein</fullName>
    </submittedName>
</protein>
<dbReference type="AlphaFoldDB" id="A0A2P2N7N3"/>
<dbReference type="EMBL" id="GGEC01057971">
    <property type="protein sequence ID" value="MBX38455.1"/>
    <property type="molecule type" value="Transcribed_RNA"/>
</dbReference>
<organism evidence="1">
    <name type="scientific">Rhizophora mucronata</name>
    <name type="common">Asiatic mangrove</name>
    <dbReference type="NCBI Taxonomy" id="61149"/>
    <lineage>
        <taxon>Eukaryota</taxon>
        <taxon>Viridiplantae</taxon>
        <taxon>Streptophyta</taxon>
        <taxon>Embryophyta</taxon>
        <taxon>Tracheophyta</taxon>
        <taxon>Spermatophyta</taxon>
        <taxon>Magnoliopsida</taxon>
        <taxon>eudicotyledons</taxon>
        <taxon>Gunneridae</taxon>
        <taxon>Pentapetalae</taxon>
        <taxon>rosids</taxon>
        <taxon>fabids</taxon>
        <taxon>Malpighiales</taxon>
        <taxon>Rhizophoraceae</taxon>
        <taxon>Rhizophora</taxon>
    </lineage>
</organism>
<sequence>MFLSECFPFVNKNHKTYLPI</sequence>
<evidence type="ECO:0000313" key="1">
    <source>
        <dbReference type="EMBL" id="MBX38455.1"/>
    </source>
</evidence>
<accession>A0A2P2N7N3</accession>
<name>A0A2P2N7N3_RHIMU</name>
<reference evidence="1" key="1">
    <citation type="submission" date="2018-02" db="EMBL/GenBank/DDBJ databases">
        <title>Rhizophora mucronata_Transcriptome.</title>
        <authorList>
            <person name="Meera S.P."/>
            <person name="Sreeshan A."/>
            <person name="Augustine A."/>
        </authorList>
    </citation>
    <scope>NUCLEOTIDE SEQUENCE</scope>
    <source>
        <tissue evidence="1">Leaf</tissue>
    </source>
</reference>